<dbReference type="PANTHER" id="PTHR35811">
    <property type="entry name" value="SLR1870 PROTEIN"/>
    <property type="match status" value="1"/>
</dbReference>
<dbReference type="AlphaFoldDB" id="F4CB83"/>
<dbReference type="PROSITE" id="PS51644">
    <property type="entry name" value="HTH_OST"/>
    <property type="match status" value="1"/>
</dbReference>
<protein>
    <recommendedName>
        <fullName evidence="2">HTH OST-type domain-containing protein</fullName>
    </recommendedName>
</protein>
<dbReference type="OrthoDB" id="9783963at2"/>
<dbReference type="GO" id="GO:0004540">
    <property type="term" value="F:RNA nuclease activity"/>
    <property type="evidence" value="ECO:0007669"/>
    <property type="project" value="InterPro"/>
</dbReference>
<feature type="region of interest" description="Disordered" evidence="1">
    <location>
        <begin position="155"/>
        <end position="176"/>
    </location>
</feature>
<dbReference type="CDD" id="cd10146">
    <property type="entry name" value="LabA_like_C"/>
    <property type="match status" value="1"/>
</dbReference>
<accession>F4CB83</accession>
<dbReference type="Gene3D" id="3.30.420.610">
    <property type="entry name" value="LOTUS domain-like"/>
    <property type="match status" value="1"/>
</dbReference>
<dbReference type="HOGENOM" id="CLU_034061_0_0_10"/>
<dbReference type="EMBL" id="CP002584">
    <property type="protein sequence ID" value="ADZ81197.1"/>
    <property type="molecule type" value="Genomic_DNA"/>
</dbReference>
<name>F4CB83_SPHS2</name>
<dbReference type="Pfam" id="PF01936">
    <property type="entry name" value="NYN"/>
    <property type="match status" value="1"/>
</dbReference>
<organism evidence="3">
    <name type="scientific">Sphingobacterium sp. (strain 21)</name>
    <dbReference type="NCBI Taxonomy" id="743722"/>
    <lineage>
        <taxon>Bacteria</taxon>
        <taxon>Pseudomonadati</taxon>
        <taxon>Bacteroidota</taxon>
        <taxon>Sphingobacteriia</taxon>
        <taxon>Sphingobacteriales</taxon>
        <taxon>Sphingobacteriaceae</taxon>
        <taxon>Sphingobacterium</taxon>
    </lineage>
</organism>
<dbReference type="InterPro" id="IPR025605">
    <property type="entry name" value="OST-HTH/LOTUS_dom"/>
</dbReference>
<proteinExistence type="predicted"/>
<reference evidence="3" key="1">
    <citation type="submission" date="2011-03" db="EMBL/GenBank/DDBJ databases">
        <title>Complete sequence of Sphingobacterium sp. 21.</title>
        <authorList>
            <consortium name="US DOE Joint Genome Institute"/>
            <person name="Lucas S."/>
            <person name="Copeland A."/>
            <person name="Lapidus A."/>
            <person name="Cheng J.-F."/>
            <person name="Goodwin L."/>
            <person name="Pitluck S."/>
            <person name="Davenport K."/>
            <person name="Detter J.C."/>
            <person name="Han C."/>
            <person name="Tapia R."/>
            <person name="Land M."/>
            <person name="Hauser L."/>
            <person name="Kyrpides N."/>
            <person name="Ivanova N."/>
            <person name="Ovchinnikova G."/>
            <person name="Pagani I."/>
            <person name="Siebers A.K."/>
            <person name="Allgaier M."/>
            <person name="Thelen M.P."/>
            <person name="Hugenholtz P."/>
            <person name="Woyke T."/>
        </authorList>
    </citation>
    <scope>NUCLEOTIDE SEQUENCE</scope>
    <source>
        <strain evidence="3">21</strain>
    </source>
</reference>
<dbReference type="PATRIC" id="fig|743722.3.peg.4985"/>
<dbReference type="Gene3D" id="3.40.50.1010">
    <property type="entry name" value="5'-nuclease"/>
    <property type="match status" value="1"/>
</dbReference>
<feature type="compositionally biased region" description="Basic and acidic residues" evidence="1">
    <location>
        <begin position="163"/>
        <end position="176"/>
    </location>
</feature>
<dbReference type="CDD" id="cd11297">
    <property type="entry name" value="PIN_LabA-like_N_1"/>
    <property type="match status" value="1"/>
</dbReference>
<evidence type="ECO:0000259" key="2">
    <source>
        <dbReference type="PROSITE" id="PS51644"/>
    </source>
</evidence>
<dbReference type="Pfam" id="PF12872">
    <property type="entry name" value="OST-HTH"/>
    <property type="match status" value="1"/>
</dbReference>
<dbReference type="KEGG" id="shg:Sph21_4688"/>
<dbReference type="InterPro" id="IPR041966">
    <property type="entry name" value="LOTUS-like"/>
</dbReference>
<sequence length="272" mass="30563">MGIKKENADLNIAVLIDADNVSSTKIEGILDEVKRHGTPSIKRIYGDWTSTYVAGWKEPLLTHAITPIQQYSYTTGKNATDSALIIDAMDILHTQKVDGFCIVSSDSDFTRLAIRLRESGKLVLGIGQKKTPKPFIAACDKFIYIEILYNSRESTGSGTQALNKEKEPTERESLRSADAESISHNFLKLIKNTIDDVADESGWASLAELGALLNKRKPDFDPRIYGFSKLTPFFKSLSRHFEIEEKNVENSKIKHVYIKNRELLKPSRKKAK</sequence>
<dbReference type="STRING" id="743722.Sph21_4688"/>
<gene>
    <name evidence="3" type="ordered locus">Sph21_4688</name>
</gene>
<evidence type="ECO:0000313" key="3">
    <source>
        <dbReference type="EMBL" id="ADZ81197.1"/>
    </source>
</evidence>
<dbReference type="PANTHER" id="PTHR35811:SF1">
    <property type="entry name" value="HTH OST-TYPE DOMAIN-CONTAINING PROTEIN"/>
    <property type="match status" value="1"/>
</dbReference>
<evidence type="ECO:0000256" key="1">
    <source>
        <dbReference type="SAM" id="MobiDB-lite"/>
    </source>
</evidence>
<dbReference type="InterPro" id="IPR021139">
    <property type="entry name" value="NYN"/>
</dbReference>
<feature type="domain" description="HTH OST-type" evidence="2">
    <location>
        <begin position="182"/>
        <end position="260"/>
    </location>
</feature>
<dbReference type="eggNOG" id="COG1432">
    <property type="taxonomic scope" value="Bacteria"/>
</dbReference>